<organism evidence="1 2">
    <name type="scientific">Natrarchaeobius chitinivorans</name>
    <dbReference type="NCBI Taxonomy" id="1679083"/>
    <lineage>
        <taxon>Archaea</taxon>
        <taxon>Methanobacteriati</taxon>
        <taxon>Methanobacteriota</taxon>
        <taxon>Stenosarchaea group</taxon>
        <taxon>Halobacteria</taxon>
        <taxon>Halobacteriales</taxon>
        <taxon>Natrialbaceae</taxon>
        <taxon>Natrarchaeobius</taxon>
    </lineage>
</organism>
<keyword evidence="2" id="KW-1185">Reference proteome</keyword>
<accession>A0A3N6M181</accession>
<dbReference type="Gene3D" id="3.40.190.10">
    <property type="entry name" value="Periplasmic binding protein-like II"/>
    <property type="match status" value="1"/>
</dbReference>
<dbReference type="Proteomes" id="UP000282323">
    <property type="component" value="Unassembled WGS sequence"/>
</dbReference>
<name>A0A3N6M181_NATCH</name>
<dbReference type="AlphaFoldDB" id="A0A3N6M181"/>
<dbReference type="Gene3D" id="3.40.190.150">
    <property type="entry name" value="Bordetella uptake gene, domain 1"/>
    <property type="match status" value="1"/>
</dbReference>
<proteinExistence type="predicted"/>
<reference evidence="1 2" key="1">
    <citation type="submission" date="2018-10" db="EMBL/GenBank/DDBJ databases">
        <title>Natrarchaeobius chitinivorans gen. nov., sp. nov., and Natrarchaeobius haloalkaliphilus sp. nov., alkaliphilic, chitin-utilizing haloarchaea from hypersaline alkaline lakes.</title>
        <authorList>
            <person name="Sorokin D.Y."/>
            <person name="Elcheninov A.G."/>
            <person name="Kostrikina N.A."/>
            <person name="Bale N.J."/>
            <person name="Sinninghe Damste J.S."/>
            <person name="Khijniak T.V."/>
            <person name="Kublanov I.V."/>
            <person name="Toshchakov S.V."/>
        </authorList>
    </citation>
    <scope>NUCLEOTIDE SEQUENCE [LARGE SCALE GENOMIC DNA]</scope>
    <source>
        <strain evidence="1 2">AArcht4T</strain>
    </source>
</reference>
<sequence length="349" mass="38086">MIWYCDMITSDIKRRRYIQTVATGIAGVTVGTAGCVGDSGDTDSDEYPDGDQSIEVIVPFGEGGGTDTYARQIFGAVDDLIDNPIEVRNVPGAATLRGASEGFFSDPDGYTITAFNPPSTPISAMIEEPPFELQEFEGIMSHSRGAFALIANPEHEFQNVQDVIDRFDDGEFELMGGQSPGGITHVQAFLARQEWGIEWDRYVGYAGAAPIAEALAADEIPIAITSETGTVGPIEEGTVDLVAMLPSDGGVVFEDAPSAVDEGFEEMDFVSQFNRCFWFPPDTPQDAIDTMRGLLEEAVMSDQIQEWSEDTGNHIWFRDSEYANQVMEDAFEQIPSAVDLEELRQAAEE</sequence>
<comment type="caution">
    <text evidence="1">The sequence shown here is derived from an EMBL/GenBank/DDBJ whole genome shotgun (WGS) entry which is preliminary data.</text>
</comment>
<dbReference type="InterPro" id="IPR005064">
    <property type="entry name" value="BUG"/>
</dbReference>
<dbReference type="EMBL" id="REGA01000005">
    <property type="protein sequence ID" value="RQG95417.1"/>
    <property type="molecule type" value="Genomic_DNA"/>
</dbReference>
<evidence type="ECO:0000313" key="1">
    <source>
        <dbReference type="EMBL" id="RQG95417.1"/>
    </source>
</evidence>
<gene>
    <name evidence="1" type="ORF">EA473_08105</name>
</gene>
<dbReference type="PANTHER" id="PTHR42928">
    <property type="entry name" value="TRICARBOXYLATE-BINDING PROTEIN"/>
    <property type="match status" value="1"/>
</dbReference>
<protein>
    <submittedName>
        <fullName evidence="1">Tripartite tricarboxylate transporter substrate binding protein</fullName>
    </submittedName>
</protein>
<evidence type="ECO:0000313" key="2">
    <source>
        <dbReference type="Proteomes" id="UP000282323"/>
    </source>
</evidence>
<dbReference type="Pfam" id="PF03401">
    <property type="entry name" value="TctC"/>
    <property type="match status" value="1"/>
</dbReference>
<dbReference type="InterPro" id="IPR042100">
    <property type="entry name" value="Bug_dom1"/>
</dbReference>
<dbReference type="PANTHER" id="PTHR42928:SF5">
    <property type="entry name" value="BLR1237 PROTEIN"/>
    <property type="match status" value="1"/>
</dbReference>